<keyword evidence="5" id="KW-0808">Transferase</keyword>
<evidence type="ECO:0000256" key="3">
    <source>
        <dbReference type="ARBA" id="ARBA00007737"/>
    </source>
</evidence>
<evidence type="ECO:0000256" key="14">
    <source>
        <dbReference type="SAM" id="Phobius"/>
    </source>
</evidence>
<keyword evidence="10" id="KW-0325">Glycoprotein</keyword>
<gene>
    <name evidence="15" type="ORF">C24_LOCUS5103</name>
</gene>
<evidence type="ECO:0000256" key="4">
    <source>
        <dbReference type="ARBA" id="ARBA00022676"/>
    </source>
</evidence>
<evidence type="ECO:0000256" key="2">
    <source>
        <dbReference type="ARBA" id="ARBA00004881"/>
    </source>
</evidence>
<evidence type="ECO:0000256" key="5">
    <source>
        <dbReference type="ARBA" id="ARBA00022679"/>
    </source>
</evidence>
<comment type="subcellular location">
    <subcellularLocation>
        <location evidence="1">Membrane</location>
        <topology evidence="1">Single-pass type II membrane protein</topology>
    </subcellularLocation>
</comment>
<dbReference type="PANTHER" id="PTHR31933:SF10">
    <property type="entry name" value="O-FUCOSYLTRANSFERASE 15"/>
    <property type="match status" value="1"/>
</dbReference>
<dbReference type="InterPro" id="IPR019378">
    <property type="entry name" value="GDP-Fuc_O-FucTrfase"/>
</dbReference>
<accession>A0A5S9WRH8</accession>
<proteinExistence type="inferred from homology"/>
<keyword evidence="11" id="KW-0294">Fucose metabolism</keyword>
<dbReference type="EMBL" id="CACSHJ010000087">
    <property type="protein sequence ID" value="CAA0309409.1"/>
    <property type="molecule type" value="Genomic_DNA"/>
</dbReference>
<name>A0A5S9WRH8_ARATH</name>
<evidence type="ECO:0000256" key="12">
    <source>
        <dbReference type="ARBA" id="ARBA00023277"/>
    </source>
</evidence>
<evidence type="ECO:0000256" key="6">
    <source>
        <dbReference type="ARBA" id="ARBA00022692"/>
    </source>
</evidence>
<evidence type="ECO:0000256" key="1">
    <source>
        <dbReference type="ARBA" id="ARBA00004606"/>
    </source>
</evidence>
<evidence type="ECO:0000256" key="9">
    <source>
        <dbReference type="ARBA" id="ARBA00023136"/>
    </source>
</evidence>
<dbReference type="PIRSF" id="PIRSF009360">
    <property type="entry name" value="UCP009360"/>
    <property type="match status" value="1"/>
</dbReference>
<comment type="pathway">
    <text evidence="2">Glycan metabolism.</text>
</comment>
<evidence type="ECO:0000256" key="8">
    <source>
        <dbReference type="ARBA" id="ARBA00022989"/>
    </source>
</evidence>
<keyword evidence="12" id="KW-0119">Carbohydrate metabolism</keyword>
<evidence type="ECO:0000313" key="15">
    <source>
        <dbReference type="EMBL" id="CAA0309409.1"/>
    </source>
</evidence>
<dbReference type="GO" id="GO:0006004">
    <property type="term" value="P:fucose metabolic process"/>
    <property type="evidence" value="ECO:0007669"/>
    <property type="project" value="UniProtKB-KW"/>
</dbReference>
<organism evidence="15 16">
    <name type="scientific">Arabidopsis thaliana</name>
    <name type="common">Mouse-ear cress</name>
    <dbReference type="NCBI Taxonomy" id="3702"/>
    <lineage>
        <taxon>Eukaryota</taxon>
        <taxon>Viridiplantae</taxon>
        <taxon>Streptophyta</taxon>
        <taxon>Embryophyta</taxon>
        <taxon>Tracheophyta</taxon>
        <taxon>Spermatophyta</taxon>
        <taxon>Magnoliopsida</taxon>
        <taxon>eudicotyledons</taxon>
        <taxon>Gunneridae</taxon>
        <taxon>Pentapetalae</taxon>
        <taxon>rosids</taxon>
        <taxon>malvids</taxon>
        <taxon>Brassicales</taxon>
        <taxon>Brassicaceae</taxon>
        <taxon>Camelineae</taxon>
        <taxon>Arabidopsis</taxon>
    </lineage>
</organism>
<feature type="transmembrane region" description="Helical" evidence="14">
    <location>
        <begin position="89"/>
        <end position="110"/>
    </location>
</feature>
<sequence length="652" mass="73363">MSSERPDEEKPETRDVLRVQDLIHGGGGASPVQSPTRLGPTRFSEVAGDKILNTGSNFIGSILSWINGDPNRNLKNPVKRAKRKRIRTAKTAAFVIVLVGFFIFVNWFMLSQLHEGRAWLRRGFSKKPNLKPKLNPDPNSSVKRVSVKVSANVQHKEKKKMGKPKKTYNGTYGRLLAYAAHALAEGQNKLEPKELWREPKDQALAWKPCADQRSWKPSDGKNGYLMVTANGGVNQQRVAVCNIVVVARMLNATLVVPKFMFSDVWTDASQFGDIYQVEHFIKYLSPDIRIVKKLPKELQSLDLEAIGSVVTDIDVMKEAKPGFYMKHILPLLLKNRVVHFLGFGNRLAFDPIPFELQRLRCRCNFHALNFVPKIQETGAILVRRLRDSGSHLAPVDPYLVGPKFASFILDKKAGPLHKASKYLAVHLRFEIDMVAHSLCYFGGGDAEKAELDAYREKHFPTLANLTKTQKMPSPDDLRTEGLCPLSPEEAVLMLAGLGFNRKTRVFVAGANIYGGNKRLAALTSLYPNLVTKENVLSQTELEPFKNFSSQLAVLDFIACAASDAFAMTDSGSQLSSLVSGYRIYYGAGKMPTIRPNKRRFSDILLKNNTIEWKVFEQRVRKTVRQTKHVLVRPTGRSIYRYPRCKECMCNED</sequence>
<keyword evidence="8 14" id="KW-1133">Transmembrane helix</keyword>
<evidence type="ECO:0000256" key="10">
    <source>
        <dbReference type="ARBA" id="ARBA00023180"/>
    </source>
</evidence>
<comment type="similarity">
    <text evidence="3">Belongs to the glycosyltransferase GT106 family.</text>
</comment>
<dbReference type="GO" id="GO:0016020">
    <property type="term" value="C:membrane"/>
    <property type="evidence" value="ECO:0007669"/>
    <property type="project" value="UniProtKB-SubCell"/>
</dbReference>
<keyword evidence="4" id="KW-0328">Glycosyltransferase</keyword>
<evidence type="ECO:0000313" key="16">
    <source>
        <dbReference type="Proteomes" id="UP000434276"/>
    </source>
</evidence>
<dbReference type="GO" id="GO:0016757">
    <property type="term" value="F:glycosyltransferase activity"/>
    <property type="evidence" value="ECO:0007669"/>
    <property type="project" value="UniProtKB-KW"/>
</dbReference>
<dbReference type="InterPro" id="IPR052272">
    <property type="entry name" value="GT106_glycosyltransferase"/>
</dbReference>
<keyword evidence="9 14" id="KW-0472">Membrane</keyword>
<keyword evidence="6 14" id="KW-0812">Transmembrane</keyword>
<dbReference type="ExpressionAtlas" id="A0A5S9WRH8">
    <property type="expression patterns" value="baseline and differential"/>
</dbReference>
<reference evidence="15 16" key="1">
    <citation type="submission" date="2019-12" db="EMBL/GenBank/DDBJ databases">
        <authorList>
            <person name="Jiao W.-B."/>
            <person name="Schneeberger K."/>
        </authorList>
    </citation>
    <scope>NUCLEOTIDE SEQUENCE [LARGE SCALE GENOMIC DNA]</scope>
    <source>
        <strain evidence="16">cv. C24</strain>
    </source>
</reference>
<dbReference type="CDD" id="cd11299">
    <property type="entry name" value="O-FucT_plant"/>
    <property type="match status" value="1"/>
</dbReference>
<dbReference type="Pfam" id="PF10250">
    <property type="entry name" value="O-FucT"/>
    <property type="match status" value="1"/>
</dbReference>
<protein>
    <recommendedName>
        <fullName evidence="13">O-fucosyltransferase family protein</fullName>
    </recommendedName>
</protein>
<dbReference type="Proteomes" id="UP000434276">
    <property type="component" value="Unassembled WGS sequence"/>
</dbReference>
<dbReference type="OrthoDB" id="1868072at2759"/>
<dbReference type="InterPro" id="IPR024709">
    <property type="entry name" value="FucosylTrfase_pln"/>
</dbReference>
<evidence type="ECO:0000256" key="13">
    <source>
        <dbReference type="ARBA" id="ARBA00030350"/>
    </source>
</evidence>
<dbReference type="PANTHER" id="PTHR31933">
    <property type="entry name" value="O-FUCOSYLTRANSFERASE 2-RELATED"/>
    <property type="match status" value="1"/>
</dbReference>
<evidence type="ECO:0000256" key="7">
    <source>
        <dbReference type="ARBA" id="ARBA00022968"/>
    </source>
</evidence>
<keyword evidence="7" id="KW-0735">Signal-anchor</keyword>
<evidence type="ECO:0000256" key="11">
    <source>
        <dbReference type="ARBA" id="ARBA00023253"/>
    </source>
</evidence>
<dbReference type="AlphaFoldDB" id="A0A5S9WRH8"/>